<dbReference type="RefSeq" id="XP_021882667.1">
    <property type="nucleotide sequence ID" value="XM_022026487.1"/>
</dbReference>
<dbReference type="PANTHER" id="PTHR12064:SF97">
    <property type="entry name" value="METAL TRANSPORTER CNNM-5"/>
    <property type="match status" value="1"/>
</dbReference>
<evidence type="ECO:0000256" key="1">
    <source>
        <dbReference type="ARBA" id="ARBA00004141"/>
    </source>
</evidence>
<dbReference type="GO" id="GO:0016020">
    <property type="term" value="C:membrane"/>
    <property type="evidence" value="ECO:0007669"/>
    <property type="project" value="UniProtKB-SubCell"/>
</dbReference>
<dbReference type="GO" id="GO:0005737">
    <property type="term" value="C:cytoplasm"/>
    <property type="evidence" value="ECO:0007669"/>
    <property type="project" value="TreeGrafter"/>
</dbReference>
<dbReference type="GeneID" id="33568330"/>
<evidence type="ECO:0000259" key="10">
    <source>
        <dbReference type="PROSITE" id="PS51371"/>
    </source>
</evidence>
<dbReference type="EMBL" id="MCFF01000013">
    <property type="protein sequence ID" value="ORZ20127.1"/>
    <property type="molecule type" value="Genomic_DNA"/>
</dbReference>
<feature type="compositionally biased region" description="Polar residues" evidence="8">
    <location>
        <begin position="636"/>
        <end position="647"/>
    </location>
</feature>
<reference evidence="12 13" key="1">
    <citation type="submission" date="2016-07" db="EMBL/GenBank/DDBJ databases">
        <title>Pervasive Adenine N6-methylation of Active Genes in Fungi.</title>
        <authorList>
            <consortium name="DOE Joint Genome Institute"/>
            <person name="Mondo S.J."/>
            <person name="Dannebaum R.O."/>
            <person name="Kuo R.C."/>
            <person name="Labutti K."/>
            <person name="Haridas S."/>
            <person name="Kuo A."/>
            <person name="Salamov A."/>
            <person name="Ahrendt S.R."/>
            <person name="Lipzen A."/>
            <person name="Sullivan W."/>
            <person name="Andreopoulos W.B."/>
            <person name="Clum A."/>
            <person name="Lindquist E."/>
            <person name="Daum C."/>
            <person name="Ramamoorthy G.K."/>
            <person name="Gryganskyi A."/>
            <person name="Culley D."/>
            <person name="Magnuson J.K."/>
            <person name="James T.Y."/>
            <person name="O'Malley M.A."/>
            <person name="Stajich J.E."/>
            <person name="Spatafora J.W."/>
            <person name="Visel A."/>
            <person name="Grigoriev I.V."/>
        </authorList>
    </citation>
    <scope>NUCLEOTIDE SEQUENCE [LARGE SCALE GENOMIC DNA]</scope>
    <source>
        <strain evidence="12 13">NRRL 3116</strain>
    </source>
</reference>
<keyword evidence="3" id="KW-0677">Repeat</keyword>
<dbReference type="OrthoDB" id="5353557at2759"/>
<proteinExistence type="predicted"/>
<dbReference type="PROSITE" id="PS51371">
    <property type="entry name" value="CBS"/>
    <property type="match status" value="2"/>
</dbReference>
<evidence type="ECO:0000313" key="13">
    <source>
        <dbReference type="Proteomes" id="UP000193648"/>
    </source>
</evidence>
<evidence type="ECO:0000256" key="8">
    <source>
        <dbReference type="SAM" id="MobiDB-lite"/>
    </source>
</evidence>
<dbReference type="PROSITE" id="PS51846">
    <property type="entry name" value="CNNM"/>
    <property type="match status" value="1"/>
</dbReference>
<feature type="transmembrane region" description="Helical" evidence="9">
    <location>
        <begin position="20"/>
        <end position="38"/>
    </location>
</feature>
<evidence type="ECO:0000256" key="9">
    <source>
        <dbReference type="SAM" id="Phobius"/>
    </source>
</evidence>
<dbReference type="AlphaFoldDB" id="A0A1Y2GRJ1"/>
<evidence type="ECO:0000256" key="6">
    <source>
        <dbReference type="PROSITE-ProRule" id="PRU00703"/>
    </source>
</evidence>
<accession>A0A1Y2GRJ1</accession>
<gene>
    <name evidence="12" type="ORF">BCR41DRAFT_369789</name>
</gene>
<evidence type="ECO:0000256" key="7">
    <source>
        <dbReference type="PROSITE-ProRule" id="PRU01193"/>
    </source>
</evidence>
<keyword evidence="6" id="KW-0129">CBS domain</keyword>
<evidence type="ECO:0000259" key="11">
    <source>
        <dbReference type="PROSITE" id="PS51846"/>
    </source>
</evidence>
<evidence type="ECO:0000256" key="4">
    <source>
        <dbReference type="ARBA" id="ARBA00022989"/>
    </source>
</evidence>
<feature type="domain" description="CBS" evidence="10">
    <location>
        <begin position="285"/>
        <end position="347"/>
    </location>
</feature>
<dbReference type="GO" id="GO:0010960">
    <property type="term" value="P:magnesium ion homeostasis"/>
    <property type="evidence" value="ECO:0007669"/>
    <property type="project" value="InterPro"/>
</dbReference>
<dbReference type="Pfam" id="PF01595">
    <property type="entry name" value="CNNM"/>
    <property type="match status" value="1"/>
</dbReference>
<evidence type="ECO:0000256" key="5">
    <source>
        <dbReference type="ARBA" id="ARBA00023136"/>
    </source>
</evidence>
<evidence type="ECO:0008006" key="14">
    <source>
        <dbReference type="Google" id="ProtNLM"/>
    </source>
</evidence>
<keyword evidence="13" id="KW-1185">Reference proteome</keyword>
<feature type="transmembrane region" description="Helical" evidence="9">
    <location>
        <begin position="93"/>
        <end position="114"/>
    </location>
</feature>
<feature type="domain" description="CNNM transmembrane" evidence="11">
    <location>
        <begin position="83"/>
        <end position="266"/>
    </location>
</feature>
<comment type="caution">
    <text evidence="12">The sequence shown here is derived from an EMBL/GenBank/DDBJ whole genome shotgun (WGS) entry which is preliminary data.</text>
</comment>
<dbReference type="Gene3D" id="3.10.580.10">
    <property type="entry name" value="CBS-domain"/>
    <property type="match status" value="1"/>
</dbReference>
<name>A0A1Y2GRJ1_9FUNG</name>
<dbReference type="STRING" id="64571.A0A1Y2GRJ1"/>
<feature type="domain" description="CBS" evidence="10">
    <location>
        <begin position="351"/>
        <end position="412"/>
    </location>
</feature>
<feature type="compositionally biased region" description="Basic residues" evidence="8">
    <location>
        <begin position="668"/>
        <end position="677"/>
    </location>
</feature>
<feature type="compositionally biased region" description="Low complexity" evidence="8">
    <location>
        <begin position="656"/>
        <end position="665"/>
    </location>
</feature>
<evidence type="ECO:0000256" key="3">
    <source>
        <dbReference type="ARBA" id="ARBA00022737"/>
    </source>
</evidence>
<dbReference type="FunFam" id="3.10.580.10:FF:000006">
    <property type="entry name" value="DUF21 and CBS domain protein"/>
    <property type="match status" value="1"/>
</dbReference>
<feature type="region of interest" description="Disordered" evidence="8">
    <location>
        <begin position="521"/>
        <end position="560"/>
    </location>
</feature>
<dbReference type="InterPro" id="IPR002550">
    <property type="entry name" value="CNNM"/>
</dbReference>
<dbReference type="SUPFAM" id="SSF54631">
    <property type="entry name" value="CBS-domain pair"/>
    <property type="match status" value="1"/>
</dbReference>
<dbReference type="InterPro" id="IPR046342">
    <property type="entry name" value="CBS_dom_sf"/>
</dbReference>
<feature type="transmembrane region" description="Helical" evidence="9">
    <location>
        <begin position="171"/>
        <end position="193"/>
    </location>
</feature>
<sequence length="677" mass="74452">MKKDVSKQDITPHSLGFKNIVIYVLLFVNFVLLTKLASTFSRQQHRQQHQQQVFALCKDSEFKSFALASKQEYEPEHGEGDVTSLEFWLKMALIVFLVMLGGIFAGLTIGLMGLDETNLHVLMASGSPKEQIHAEIVYGLLSRGKHWVLVTLLLGNVIVNETLPVVLDSELGGGIVAILISTMLIVVFGEIIPQAICARYGLAIGAHCAKPMMVFMYIMSPIAYPIAMILDSWLGVHHGTTYRRTELKTLVSLHQVDGIGELTDDEVTIIASVLDLKEKSVSQVMTPLEDVFTLSEDAILDEDLMEEIVSAGYSRIPIYRHDDPSNFIGMLLVKRLITYDPQDHIPVRQFTINSLPEAAPNTSCLDILNFFQEGRSHMAMVTSEPGGFGAPVGVITLEDVIEELLGEEIVDESDVYVDVHNKIKVIRKPTRNVNMIKNLKNFLQSPAPTPLLVPNNAPVNSSSTKEQSTGEPNLTGHSVENPKHYMSTGKTILLSRNTSTEALGRENQPLLNEDHECAFRTGSIKSSRISTPKISSHDPATKAPPERRHPQSIAEDLSGQGSLMENAKQKRQRPYQVQQYSSHLSDLKVIPEIASAATEEMDEQGGKHSVKKSIESTGSVASIATSTTATMKEPLTPTTVFENTTAESPSDDMIDSMDSSPAPSATGSKKKKKKNKK</sequence>
<comment type="subcellular location">
    <subcellularLocation>
        <location evidence="1">Membrane</location>
        <topology evidence="1">Multi-pass membrane protein</topology>
    </subcellularLocation>
</comment>
<evidence type="ECO:0000256" key="2">
    <source>
        <dbReference type="ARBA" id="ARBA00022692"/>
    </source>
</evidence>
<dbReference type="FunCoup" id="A0A1Y2GRJ1">
    <property type="interactions" value="321"/>
</dbReference>
<dbReference type="GO" id="GO:0030026">
    <property type="term" value="P:intracellular manganese ion homeostasis"/>
    <property type="evidence" value="ECO:0007669"/>
    <property type="project" value="TreeGrafter"/>
</dbReference>
<dbReference type="InParanoid" id="A0A1Y2GRJ1"/>
<feature type="compositionally biased region" description="Polar residues" evidence="8">
    <location>
        <begin position="523"/>
        <end position="534"/>
    </location>
</feature>
<protein>
    <recommendedName>
        <fullName evidence="14">CNNM transmembrane domain-containing protein</fullName>
    </recommendedName>
</protein>
<evidence type="ECO:0000313" key="12">
    <source>
        <dbReference type="EMBL" id="ORZ20127.1"/>
    </source>
</evidence>
<dbReference type="Proteomes" id="UP000193648">
    <property type="component" value="Unassembled WGS sequence"/>
</dbReference>
<feature type="compositionally biased region" description="Basic and acidic residues" evidence="8">
    <location>
        <begin position="535"/>
        <end position="549"/>
    </location>
</feature>
<dbReference type="InterPro" id="IPR044751">
    <property type="entry name" value="Ion_transp-like_CBS"/>
</dbReference>
<keyword evidence="2 7" id="KW-0812">Transmembrane</keyword>
<organism evidence="12 13">
    <name type="scientific">Lobosporangium transversale</name>
    <dbReference type="NCBI Taxonomy" id="64571"/>
    <lineage>
        <taxon>Eukaryota</taxon>
        <taxon>Fungi</taxon>
        <taxon>Fungi incertae sedis</taxon>
        <taxon>Mucoromycota</taxon>
        <taxon>Mortierellomycotina</taxon>
        <taxon>Mortierellomycetes</taxon>
        <taxon>Mortierellales</taxon>
        <taxon>Mortierellaceae</taxon>
        <taxon>Lobosporangium</taxon>
    </lineage>
</organism>
<dbReference type="InterPro" id="IPR000644">
    <property type="entry name" value="CBS_dom"/>
</dbReference>
<keyword evidence="4 7" id="KW-1133">Transmembrane helix</keyword>
<feature type="compositionally biased region" description="Polar residues" evidence="8">
    <location>
        <begin position="457"/>
        <end position="478"/>
    </location>
</feature>
<feature type="region of interest" description="Disordered" evidence="8">
    <location>
        <begin position="447"/>
        <end position="484"/>
    </location>
</feature>
<feature type="compositionally biased region" description="Low complexity" evidence="8">
    <location>
        <begin position="616"/>
        <end position="630"/>
    </location>
</feature>
<keyword evidence="5 7" id="KW-0472">Membrane</keyword>
<feature type="region of interest" description="Disordered" evidence="8">
    <location>
        <begin position="598"/>
        <end position="677"/>
    </location>
</feature>
<dbReference type="InterPro" id="IPR045095">
    <property type="entry name" value="ACDP"/>
</dbReference>
<dbReference type="PANTHER" id="PTHR12064">
    <property type="entry name" value="METAL TRANSPORTER CNNM"/>
    <property type="match status" value="1"/>
</dbReference>
<dbReference type="CDD" id="cd04590">
    <property type="entry name" value="CBS_pair_CorC_HlyC_assoc"/>
    <property type="match status" value="1"/>
</dbReference>
<feature type="transmembrane region" description="Helical" evidence="9">
    <location>
        <begin position="214"/>
        <end position="236"/>
    </location>
</feature>